<comment type="caution">
    <text evidence="1">The sequence shown here is derived from an EMBL/GenBank/DDBJ whole genome shotgun (WGS) entry which is preliminary data.</text>
</comment>
<accession>A0A8H6XMI6</accession>
<proteinExistence type="predicted"/>
<gene>
    <name evidence="1" type="ORF">MSAN_01926300</name>
</gene>
<dbReference type="AlphaFoldDB" id="A0A8H6XMI6"/>
<evidence type="ECO:0000313" key="2">
    <source>
        <dbReference type="Proteomes" id="UP000623467"/>
    </source>
</evidence>
<evidence type="ECO:0000313" key="1">
    <source>
        <dbReference type="EMBL" id="KAF7344448.1"/>
    </source>
</evidence>
<dbReference type="Proteomes" id="UP000623467">
    <property type="component" value="Unassembled WGS sequence"/>
</dbReference>
<sequence>MYTGRTRVSGCGTVGCGSLALAAALGLNNASAAHGRQRGAKRAMQQQGVGVGPLVPTYSFEKHSTYATHNVTCAAIGRVEVVSQRTLCQGLALLGVAVSRELFLGVAGGCGSACFAIRPSASNPKIADTLAQVRSGSTPFLRWAGEEMEGCS</sequence>
<protein>
    <submittedName>
        <fullName evidence="1">Uncharacterized protein</fullName>
    </submittedName>
</protein>
<name>A0A8H6XMI6_9AGAR</name>
<dbReference type="EMBL" id="JACAZH010000021">
    <property type="protein sequence ID" value="KAF7344448.1"/>
    <property type="molecule type" value="Genomic_DNA"/>
</dbReference>
<reference evidence="1" key="1">
    <citation type="submission" date="2020-05" db="EMBL/GenBank/DDBJ databases">
        <title>Mycena genomes resolve the evolution of fungal bioluminescence.</title>
        <authorList>
            <person name="Tsai I.J."/>
        </authorList>
    </citation>
    <scope>NUCLEOTIDE SEQUENCE</scope>
    <source>
        <strain evidence="1">160909Yilan</strain>
    </source>
</reference>
<organism evidence="1 2">
    <name type="scientific">Mycena sanguinolenta</name>
    <dbReference type="NCBI Taxonomy" id="230812"/>
    <lineage>
        <taxon>Eukaryota</taxon>
        <taxon>Fungi</taxon>
        <taxon>Dikarya</taxon>
        <taxon>Basidiomycota</taxon>
        <taxon>Agaricomycotina</taxon>
        <taxon>Agaricomycetes</taxon>
        <taxon>Agaricomycetidae</taxon>
        <taxon>Agaricales</taxon>
        <taxon>Marasmiineae</taxon>
        <taxon>Mycenaceae</taxon>
        <taxon>Mycena</taxon>
    </lineage>
</organism>
<keyword evidence="2" id="KW-1185">Reference proteome</keyword>